<proteinExistence type="predicted"/>
<name>A0A6V8L295_9ACTN</name>
<evidence type="ECO:0000256" key="1">
    <source>
        <dbReference type="SAM" id="SignalP"/>
    </source>
</evidence>
<dbReference type="EMBL" id="BLPG01000001">
    <property type="protein sequence ID" value="GFJ91413.1"/>
    <property type="molecule type" value="Genomic_DNA"/>
</dbReference>
<dbReference type="Proteomes" id="UP000482960">
    <property type="component" value="Unassembled WGS sequence"/>
</dbReference>
<reference evidence="2 3" key="2">
    <citation type="submission" date="2020-03" db="EMBL/GenBank/DDBJ databases">
        <authorList>
            <person name="Ichikawa N."/>
            <person name="Kimura A."/>
            <person name="Kitahashi Y."/>
            <person name="Uohara A."/>
        </authorList>
    </citation>
    <scope>NUCLEOTIDE SEQUENCE [LARGE SCALE GENOMIC DNA]</scope>
    <source>
        <strain evidence="2 3">NBRC 108638</strain>
    </source>
</reference>
<dbReference type="RefSeq" id="WP_173078506.1">
    <property type="nucleotide sequence ID" value="NZ_BAABJB010000004.1"/>
</dbReference>
<keyword evidence="1" id="KW-0732">Signal</keyword>
<protein>
    <submittedName>
        <fullName evidence="2">Uncharacterized protein</fullName>
    </submittedName>
</protein>
<evidence type="ECO:0000313" key="3">
    <source>
        <dbReference type="Proteomes" id="UP000482960"/>
    </source>
</evidence>
<keyword evidence="3" id="KW-1185">Reference proteome</keyword>
<accession>A0A6V8L295</accession>
<dbReference type="AlphaFoldDB" id="A0A6V8L295"/>
<comment type="caution">
    <text evidence="2">The sequence shown here is derived from an EMBL/GenBank/DDBJ whole genome shotgun (WGS) entry which is preliminary data.</text>
</comment>
<feature type="signal peptide" evidence="1">
    <location>
        <begin position="1"/>
        <end position="24"/>
    </location>
</feature>
<sequence length="87" mass="9202">MRINLITRPSALPAVCAPVSGAWALGLMAPGFPQLPQVHQVQAAQPAQTEAWIDGDYGISGFAVKDVSAVDKTKRDVRGVPPRGRPV</sequence>
<reference evidence="2 3" key="1">
    <citation type="submission" date="2020-03" db="EMBL/GenBank/DDBJ databases">
        <title>Whole genome shotgun sequence of Phytohabitans rumicis NBRC 108638.</title>
        <authorList>
            <person name="Komaki H."/>
            <person name="Tamura T."/>
        </authorList>
    </citation>
    <scope>NUCLEOTIDE SEQUENCE [LARGE SCALE GENOMIC DNA]</scope>
    <source>
        <strain evidence="2 3">NBRC 108638</strain>
    </source>
</reference>
<gene>
    <name evidence="2" type="ORF">Prum_050550</name>
</gene>
<evidence type="ECO:0000313" key="2">
    <source>
        <dbReference type="EMBL" id="GFJ91413.1"/>
    </source>
</evidence>
<organism evidence="2 3">
    <name type="scientific">Phytohabitans rumicis</name>
    <dbReference type="NCBI Taxonomy" id="1076125"/>
    <lineage>
        <taxon>Bacteria</taxon>
        <taxon>Bacillati</taxon>
        <taxon>Actinomycetota</taxon>
        <taxon>Actinomycetes</taxon>
        <taxon>Micromonosporales</taxon>
        <taxon>Micromonosporaceae</taxon>
    </lineage>
</organism>
<feature type="chain" id="PRO_5038488269" evidence="1">
    <location>
        <begin position="25"/>
        <end position="87"/>
    </location>
</feature>